<dbReference type="InParanoid" id="A0A0C3K176"/>
<sequence>ELQSLLVEWCLASGAKFNPEKQKKILPIGARTHRENVVRSRCISRNEPPLDSNLNSGEDGYAVRSIRPRIGNNT</sequence>
<accession>A0A0C3K176</accession>
<feature type="non-terminal residue" evidence="1">
    <location>
        <position position="1"/>
    </location>
</feature>
<dbReference type="Proteomes" id="UP000054217">
    <property type="component" value="Unassembled WGS sequence"/>
</dbReference>
<evidence type="ECO:0000313" key="2">
    <source>
        <dbReference type="Proteomes" id="UP000054217"/>
    </source>
</evidence>
<dbReference type="HOGENOM" id="CLU_2694625_0_0_1"/>
<evidence type="ECO:0000313" key="1">
    <source>
        <dbReference type="EMBL" id="KIO15168.1"/>
    </source>
</evidence>
<gene>
    <name evidence="1" type="ORF">M404DRAFT_111061</name>
</gene>
<organism evidence="1 2">
    <name type="scientific">Pisolithus tinctorius Marx 270</name>
    <dbReference type="NCBI Taxonomy" id="870435"/>
    <lineage>
        <taxon>Eukaryota</taxon>
        <taxon>Fungi</taxon>
        <taxon>Dikarya</taxon>
        <taxon>Basidiomycota</taxon>
        <taxon>Agaricomycotina</taxon>
        <taxon>Agaricomycetes</taxon>
        <taxon>Agaricomycetidae</taxon>
        <taxon>Boletales</taxon>
        <taxon>Sclerodermatineae</taxon>
        <taxon>Pisolithaceae</taxon>
        <taxon>Pisolithus</taxon>
    </lineage>
</organism>
<protein>
    <submittedName>
        <fullName evidence="1">Uncharacterized protein</fullName>
    </submittedName>
</protein>
<name>A0A0C3K176_PISTI</name>
<reference evidence="2" key="2">
    <citation type="submission" date="2015-01" db="EMBL/GenBank/DDBJ databases">
        <title>Evolutionary Origins and Diversification of the Mycorrhizal Mutualists.</title>
        <authorList>
            <consortium name="DOE Joint Genome Institute"/>
            <consortium name="Mycorrhizal Genomics Consortium"/>
            <person name="Kohler A."/>
            <person name="Kuo A."/>
            <person name="Nagy L.G."/>
            <person name="Floudas D."/>
            <person name="Copeland A."/>
            <person name="Barry K.W."/>
            <person name="Cichocki N."/>
            <person name="Veneault-Fourrey C."/>
            <person name="LaButti K."/>
            <person name="Lindquist E.A."/>
            <person name="Lipzen A."/>
            <person name="Lundell T."/>
            <person name="Morin E."/>
            <person name="Murat C."/>
            <person name="Riley R."/>
            <person name="Ohm R."/>
            <person name="Sun H."/>
            <person name="Tunlid A."/>
            <person name="Henrissat B."/>
            <person name="Grigoriev I.V."/>
            <person name="Hibbett D.S."/>
            <person name="Martin F."/>
        </authorList>
    </citation>
    <scope>NUCLEOTIDE SEQUENCE [LARGE SCALE GENOMIC DNA]</scope>
    <source>
        <strain evidence="2">Marx 270</strain>
    </source>
</reference>
<proteinExistence type="predicted"/>
<dbReference type="AlphaFoldDB" id="A0A0C3K176"/>
<feature type="non-terminal residue" evidence="1">
    <location>
        <position position="74"/>
    </location>
</feature>
<reference evidence="1 2" key="1">
    <citation type="submission" date="2014-04" db="EMBL/GenBank/DDBJ databases">
        <authorList>
            <consortium name="DOE Joint Genome Institute"/>
            <person name="Kuo A."/>
            <person name="Kohler A."/>
            <person name="Costa M.D."/>
            <person name="Nagy L.G."/>
            <person name="Floudas D."/>
            <person name="Copeland A."/>
            <person name="Barry K.W."/>
            <person name="Cichocki N."/>
            <person name="Veneault-Fourrey C."/>
            <person name="LaButti K."/>
            <person name="Lindquist E.A."/>
            <person name="Lipzen A."/>
            <person name="Lundell T."/>
            <person name="Morin E."/>
            <person name="Murat C."/>
            <person name="Sun H."/>
            <person name="Tunlid A."/>
            <person name="Henrissat B."/>
            <person name="Grigoriev I.V."/>
            <person name="Hibbett D.S."/>
            <person name="Martin F."/>
            <person name="Nordberg H.P."/>
            <person name="Cantor M.N."/>
            <person name="Hua S.X."/>
        </authorList>
    </citation>
    <scope>NUCLEOTIDE SEQUENCE [LARGE SCALE GENOMIC DNA]</scope>
    <source>
        <strain evidence="1 2">Marx 270</strain>
    </source>
</reference>
<keyword evidence="2" id="KW-1185">Reference proteome</keyword>
<dbReference type="EMBL" id="KN831944">
    <property type="protein sequence ID" value="KIO15168.1"/>
    <property type="molecule type" value="Genomic_DNA"/>
</dbReference>